<organism evidence="1 2">
    <name type="scientific">Roseicyclus persicicus</name>
    <dbReference type="NCBI Taxonomy" id="2650661"/>
    <lineage>
        <taxon>Bacteria</taxon>
        <taxon>Pseudomonadati</taxon>
        <taxon>Pseudomonadota</taxon>
        <taxon>Alphaproteobacteria</taxon>
        <taxon>Rhodobacterales</taxon>
        <taxon>Roseobacteraceae</taxon>
        <taxon>Roseicyclus</taxon>
    </lineage>
</organism>
<dbReference type="AlphaFoldDB" id="A0A7X6JXV9"/>
<comment type="caution">
    <text evidence="1">The sequence shown here is derived from an EMBL/GenBank/DDBJ whole genome shotgun (WGS) entry which is preliminary data.</text>
</comment>
<keyword evidence="2" id="KW-1185">Reference proteome</keyword>
<protein>
    <submittedName>
        <fullName evidence="1">Hydrogenase expression/formation protein HupK</fullName>
    </submittedName>
</protein>
<gene>
    <name evidence="1" type="ORF">HCU73_15360</name>
</gene>
<evidence type="ECO:0000313" key="2">
    <source>
        <dbReference type="Proteomes" id="UP000526408"/>
    </source>
</evidence>
<reference evidence="1 2" key="1">
    <citation type="submission" date="2020-04" db="EMBL/GenBank/DDBJ databases">
        <authorList>
            <person name="Yoon J."/>
        </authorList>
    </citation>
    <scope>NUCLEOTIDE SEQUENCE [LARGE SCALE GENOMIC DNA]</scope>
    <source>
        <strain evidence="1 2">KMU-115</strain>
    </source>
</reference>
<sequence>MMLDRVAPTPLRAVPGPALPVEALVLGRPVAEAAALLPRLFNLCRAAQGVAAALALDLPPPTADIGAEIRRDHLLKLFVQLPGRFGRGDAPPALTGDAGTIRAALFGPAAAAPTTTAETDAFLASGHGLAPLLGRIAGCFGQGVACANGLPLAGPDTGTPAAENSPAARRAAHPALAHVEATHGRGPLWRVFGRALDLDAVLSGDLPAPRLLRPGTAQVPATRGLYTVTATQAGGLVTGVSRLTPTDHLLAPGGILALSLATLPADRAGLAPLLLDILDPCSPVRLAEVADA</sequence>
<proteinExistence type="predicted"/>
<dbReference type="EMBL" id="JAAZQQ010000006">
    <property type="protein sequence ID" value="NKX45972.1"/>
    <property type="molecule type" value="Genomic_DNA"/>
</dbReference>
<dbReference type="SUPFAM" id="SSF56762">
    <property type="entry name" value="HydB/Nqo4-like"/>
    <property type="match status" value="1"/>
</dbReference>
<accession>A0A7X6JXV9</accession>
<dbReference type="Proteomes" id="UP000526408">
    <property type="component" value="Unassembled WGS sequence"/>
</dbReference>
<name>A0A7X6JXV9_9RHOB</name>
<evidence type="ECO:0000313" key="1">
    <source>
        <dbReference type="EMBL" id="NKX45972.1"/>
    </source>
</evidence>
<dbReference type="InterPro" id="IPR029014">
    <property type="entry name" value="NiFe-Hase_large"/>
</dbReference>